<organism evidence="14 15">
    <name type="scientific">Amylolactobacillus amylotrophicus DSM 20534</name>
    <dbReference type="NCBI Taxonomy" id="1423722"/>
    <lineage>
        <taxon>Bacteria</taxon>
        <taxon>Bacillati</taxon>
        <taxon>Bacillota</taxon>
        <taxon>Bacilli</taxon>
        <taxon>Lactobacillales</taxon>
        <taxon>Lactobacillaceae</taxon>
        <taxon>Amylolactobacillus</taxon>
    </lineage>
</organism>
<dbReference type="PANTHER" id="PTHR32315:SF3">
    <property type="entry name" value="ADENINE PHOSPHORIBOSYLTRANSFERASE"/>
    <property type="match status" value="1"/>
</dbReference>
<dbReference type="NCBIfam" id="NF002636">
    <property type="entry name" value="PRK02304.1-5"/>
    <property type="match status" value="1"/>
</dbReference>
<dbReference type="AlphaFoldDB" id="A0A0R1GVW4"/>
<dbReference type="GO" id="GO:0002055">
    <property type="term" value="F:adenine binding"/>
    <property type="evidence" value="ECO:0007669"/>
    <property type="project" value="TreeGrafter"/>
</dbReference>
<dbReference type="GO" id="GO:0003999">
    <property type="term" value="F:adenine phosphoribosyltransferase activity"/>
    <property type="evidence" value="ECO:0007669"/>
    <property type="project" value="UniProtKB-UniRule"/>
</dbReference>
<keyword evidence="10 12" id="KW-0808">Transferase</keyword>
<dbReference type="EMBL" id="AZCV01000001">
    <property type="protein sequence ID" value="KRK38443.1"/>
    <property type="molecule type" value="Genomic_DNA"/>
</dbReference>
<dbReference type="CDD" id="cd06223">
    <property type="entry name" value="PRTases_typeI"/>
    <property type="match status" value="1"/>
</dbReference>
<dbReference type="EC" id="2.4.2.7" evidence="7 12"/>
<dbReference type="GO" id="GO:0006168">
    <property type="term" value="P:adenine salvage"/>
    <property type="evidence" value="ECO:0007669"/>
    <property type="project" value="InterPro"/>
</dbReference>
<dbReference type="InterPro" id="IPR000836">
    <property type="entry name" value="PRTase_dom"/>
</dbReference>
<evidence type="ECO:0000256" key="8">
    <source>
        <dbReference type="ARBA" id="ARBA00022490"/>
    </source>
</evidence>
<comment type="caution">
    <text evidence="14">The sequence shown here is derived from an EMBL/GenBank/DDBJ whole genome shotgun (WGS) entry which is preliminary data.</text>
</comment>
<comment type="subunit">
    <text evidence="6 12">Homodimer.</text>
</comment>
<comment type="subcellular location">
    <subcellularLocation>
        <location evidence="3 12">Cytoplasm</location>
    </subcellularLocation>
</comment>
<dbReference type="FunFam" id="3.40.50.2020:FF:000004">
    <property type="entry name" value="Adenine phosphoribosyltransferase"/>
    <property type="match status" value="1"/>
</dbReference>
<dbReference type="PANTHER" id="PTHR32315">
    <property type="entry name" value="ADENINE PHOSPHORIBOSYLTRANSFERASE"/>
    <property type="match status" value="1"/>
</dbReference>
<comment type="pathway">
    <text evidence="4 12">Purine metabolism; AMP biosynthesis via salvage pathway; AMP from adenine: step 1/1.</text>
</comment>
<dbReference type="GO" id="GO:0006166">
    <property type="term" value="P:purine ribonucleoside salvage"/>
    <property type="evidence" value="ECO:0007669"/>
    <property type="project" value="UniProtKB-UniRule"/>
</dbReference>
<evidence type="ECO:0000256" key="6">
    <source>
        <dbReference type="ARBA" id="ARBA00011738"/>
    </source>
</evidence>
<evidence type="ECO:0000313" key="15">
    <source>
        <dbReference type="Proteomes" id="UP000050909"/>
    </source>
</evidence>
<gene>
    <name evidence="12" type="primary">apt</name>
    <name evidence="14" type="ORF">FC62_GL000128</name>
</gene>
<reference evidence="14 15" key="1">
    <citation type="journal article" date="2015" name="Genome Announc.">
        <title>Expanding the biotechnology potential of lactobacilli through comparative genomics of 213 strains and associated genera.</title>
        <authorList>
            <person name="Sun Z."/>
            <person name="Harris H.M."/>
            <person name="McCann A."/>
            <person name="Guo C."/>
            <person name="Argimon S."/>
            <person name="Zhang W."/>
            <person name="Yang X."/>
            <person name="Jeffery I.B."/>
            <person name="Cooney J.C."/>
            <person name="Kagawa T.F."/>
            <person name="Liu W."/>
            <person name="Song Y."/>
            <person name="Salvetti E."/>
            <person name="Wrobel A."/>
            <person name="Rasinkangas P."/>
            <person name="Parkhill J."/>
            <person name="Rea M.C."/>
            <person name="O'Sullivan O."/>
            <person name="Ritari J."/>
            <person name="Douillard F.P."/>
            <person name="Paul Ross R."/>
            <person name="Yang R."/>
            <person name="Briner A.E."/>
            <person name="Felis G.E."/>
            <person name="de Vos W.M."/>
            <person name="Barrangou R."/>
            <person name="Klaenhammer T.R."/>
            <person name="Caufield P.W."/>
            <person name="Cui Y."/>
            <person name="Zhang H."/>
            <person name="O'Toole P.W."/>
        </authorList>
    </citation>
    <scope>NUCLEOTIDE SEQUENCE [LARGE SCALE GENOMIC DNA]</scope>
    <source>
        <strain evidence="14 15">DSM 20534</strain>
    </source>
</reference>
<comment type="similarity">
    <text evidence="5 12">Belongs to the purine/pyrimidine phosphoribosyltransferase family.</text>
</comment>
<dbReference type="NCBIfam" id="NF002633">
    <property type="entry name" value="PRK02304.1-2"/>
    <property type="match status" value="1"/>
</dbReference>
<evidence type="ECO:0000256" key="11">
    <source>
        <dbReference type="ARBA" id="ARBA00022726"/>
    </source>
</evidence>
<proteinExistence type="inferred from homology"/>
<keyword evidence="8 12" id="KW-0963">Cytoplasm</keyword>
<dbReference type="NCBIfam" id="TIGR01090">
    <property type="entry name" value="apt"/>
    <property type="match status" value="1"/>
</dbReference>
<evidence type="ECO:0000256" key="10">
    <source>
        <dbReference type="ARBA" id="ARBA00022679"/>
    </source>
</evidence>
<keyword evidence="9 12" id="KW-0328">Glycosyltransferase</keyword>
<evidence type="ECO:0000256" key="7">
    <source>
        <dbReference type="ARBA" id="ARBA00011893"/>
    </source>
</evidence>
<name>A0A0R1GVW4_9LACO</name>
<feature type="domain" description="Phosphoribosyltransferase" evidence="13">
    <location>
        <begin position="31"/>
        <end position="170"/>
    </location>
</feature>
<evidence type="ECO:0000256" key="3">
    <source>
        <dbReference type="ARBA" id="ARBA00004496"/>
    </source>
</evidence>
<protein>
    <recommendedName>
        <fullName evidence="7 12">Adenine phosphoribosyltransferase</fullName>
        <shortName evidence="12">APRT</shortName>
        <ecNumber evidence="7 12">2.4.2.7</ecNumber>
    </recommendedName>
</protein>
<evidence type="ECO:0000256" key="9">
    <source>
        <dbReference type="ARBA" id="ARBA00022676"/>
    </source>
</evidence>
<keyword evidence="11 12" id="KW-0660">Purine salvage</keyword>
<dbReference type="Proteomes" id="UP000050909">
    <property type="component" value="Unassembled WGS sequence"/>
</dbReference>
<evidence type="ECO:0000256" key="5">
    <source>
        <dbReference type="ARBA" id="ARBA00008391"/>
    </source>
</evidence>
<evidence type="ECO:0000256" key="1">
    <source>
        <dbReference type="ARBA" id="ARBA00000868"/>
    </source>
</evidence>
<dbReference type="InterPro" id="IPR005764">
    <property type="entry name" value="Ade_phspho_trans"/>
</dbReference>
<dbReference type="InterPro" id="IPR050054">
    <property type="entry name" value="UPRTase/APRTase"/>
</dbReference>
<evidence type="ECO:0000259" key="13">
    <source>
        <dbReference type="Pfam" id="PF00156"/>
    </source>
</evidence>
<comment type="function">
    <text evidence="2 12">Catalyzes a salvage reaction resulting in the formation of AMP, that is energically less costly than de novo synthesis.</text>
</comment>
<keyword evidence="15" id="KW-1185">Reference proteome</keyword>
<accession>A0A0R1GVW4</accession>
<dbReference type="SUPFAM" id="SSF53271">
    <property type="entry name" value="PRTase-like"/>
    <property type="match status" value="1"/>
</dbReference>
<evidence type="ECO:0000256" key="12">
    <source>
        <dbReference type="HAMAP-Rule" id="MF_00004"/>
    </source>
</evidence>
<dbReference type="HAMAP" id="MF_00004">
    <property type="entry name" value="Aden_phosphoribosyltr"/>
    <property type="match status" value="1"/>
</dbReference>
<evidence type="ECO:0000256" key="4">
    <source>
        <dbReference type="ARBA" id="ARBA00004659"/>
    </source>
</evidence>
<comment type="catalytic activity">
    <reaction evidence="1 12">
        <text>AMP + diphosphate = 5-phospho-alpha-D-ribose 1-diphosphate + adenine</text>
        <dbReference type="Rhea" id="RHEA:16609"/>
        <dbReference type="ChEBI" id="CHEBI:16708"/>
        <dbReference type="ChEBI" id="CHEBI:33019"/>
        <dbReference type="ChEBI" id="CHEBI:58017"/>
        <dbReference type="ChEBI" id="CHEBI:456215"/>
        <dbReference type="EC" id="2.4.2.7"/>
    </reaction>
</comment>
<dbReference type="GO" id="GO:0044209">
    <property type="term" value="P:AMP salvage"/>
    <property type="evidence" value="ECO:0007669"/>
    <property type="project" value="UniProtKB-UniRule"/>
</dbReference>
<dbReference type="NCBIfam" id="NF002634">
    <property type="entry name" value="PRK02304.1-3"/>
    <property type="match status" value="1"/>
</dbReference>
<dbReference type="PATRIC" id="fig|1423722.3.peg.130"/>
<sequence length="173" mass="18731">MSFDFKKYIADIPDFPEKGIIFRDFSPLVGNGPAFKEAISELAEFGRRKGATAVAAPEARGFLVGAPIATELGVGFVQARKEGKLPRATESETYDLEYGTSSTLEMHLDAIKPGDKVLVVDDLLATGGTIQATIRLIERLGGEVVGVAFIIELSELPGRDNLKDYDVFSLTTY</sequence>
<dbReference type="GO" id="GO:0005737">
    <property type="term" value="C:cytoplasm"/>
    <property type="evidence" value="ECO:0007669"/>
    <property type="project" value="UniProtKB-SubCell"/>
</dbReference>
<dbReference type="GO" id="GO:0016208">
    <property type="term" value="F:AMP binding"/>
    <property type="evidence" value="ECO:0007669"/>
    <property type="project" value="TreeGrafter"/>
</dbReference>
<dbReference type="Gene3D" id="3.40.50.2020">
    <property type="match status" value="1"/>
</dbReference>
<evidence type="ECO:0000313" key="14">
    <source>
        <dbReference type="EMBL" id="KRK38443.1"/>
    </source>
</evidence>
<dbReference type="UniPathway" id="UPA00588">
    <property type="reaction ID" value="UER00646"/>
</dbReference>
<evidence type="ECO:0000256" key="2">
    <source>
        <dbReference type="ARBA" id="ARBA00003968"/>
    </source>
</evidence>
<dbReference type="InterPro" id="IPR029057">
    <property type="entry name" value="PRTase-like"/>
</dbReference>
<dbReference type="RefSeq" id="WP_056946220.1">
    <property type="nucleotide sequence ID" value="NZ_AZCV01000001.1"/>
</dbReference>
<dbReference type="Pfam" id="PF00156">
    <property type="entry name" value="Pribosyltran"/>
    <property type="match status" value="1"/>
</dbReference>